<sequence>MRPDTEAHVALYRFAHALVSLDALDSVYGMMVDTDMHVWVVLHDLSRSQEEAVFDAQIDTDPDFLLTIHFADSPGAVPANAEKVDLRMVV</sequence>
<accession>A0A2T2WIK2</accession>
<reference evidence="1 2" key="1">
    <citation type="journal article" date="2014" name="BMC Genomics">
        <title>Comparison of environmental and isolate Sulfobacillus genomes reveals diverse carbon, sulfur, nitrogen, and hydrogen metabolisms.</title>
        <authorList>
            <person name="Justice N.B."/>
            <person name="Norman A."/>
            <person name="Brown C.T."/>
            <person name="Singh A."/>
            <person name="Thomas B.C."/>
            <person name="Banfield J.F."/>
        </authorList>
    </citation>
    <scope>NUCLEOTIDE SEQUENCE [LARGE SCALE GENOMIC DNA]</scope>
    <source>
        <strain evidence="1">AMDSBA3</strain>
    </source>
</reference>
<evidence type="ECO:0000313" key="2">
    <source>
        <dbReference type="Proteomes" id="UP000241848"/>
    </source>
</evidence>
<dbReference type="Proteomes" id="UP000241848">
    <property type="component" value="Unassembled WGS sequence"/>
</dbReference>
<protein>
    <submittedName>
        <fullName evidence="1">Uncharacterized protein</fullName>
    </submittedName>
</protein>
<proteinExistence type="predicted"/>
<name>A0A2T2WIK2_9FIRM</name>
<evidence type="ECO:0000313" key="1">
    <source>
        <dbReference type="EMBL" id="PSR22046.1"/>
    </source>
</evidence>
<gene>
    <name evidence="1" type="ORF">C7B45_08580</name>
</gene>
<organism evidence="1 2">
    <name type="scientific">Sulfobacillus acidophilus</name>
    <dbReference type="NCBI Taxonomy" id="53633"/>
    <lineage>
        <taxon>Bacteria</taxon>
        <taxon>Bacillati</taxon>
        <taxon>Bacillota</taxon>
        <taxon>Clostridia</taxon>
        <taxon>Eubacteriales</taxon>
        <taxon>Clostridiales Family XVII. Incertae Sedis</taxon>
        <taxon>Sulfobacillus</taxon>
    </lineage>
</organism>
<comment type="caution">
    <text evidence="1">The sequence shown here is derived from an EMBL/GenBank/DDBJ whole genome shotgun (WGS) entry which is preliminary data.</text>
</comment>
<dbReference type="EMBL" id="PXYV01000023">
    <property type="protein sequence ID" value="PSR22046.1"/>
    <property type="molecule type" value="Genomic_DNA"/>
</dbReference>
<dbReference type="AlphaFoldDB" id="A0A2T2WIK2"/>